<feature type="domain" description="3-hydroxyisobutyrate dehydrogenase-like NAD-binding" evidence="5">
    <location>
        <begin position="165"/>
        <end position="280"/>
    </location>
</feature>
<dbReference type="AlphaFoldDB" id="A0A2X2F2R3"/>
<evidence type="ECO:0000313" key="6">
    <source>
        <dbReference type="EMBL" id="MBF8642036.1"/>
    </source>
</evidence>
<evidence type="ECO:0000313" key="7">
    <source>
        <dbReference type="EMBL" id="SPZ13020.1"/>
    </source>
</evidence>
<dbReference type="PIRSF" id="PIRSF000103">
    <property type="entry name" value="HIBADH"/>
    <property type="match status" value="1"/>
</dbReference>
<reference evidence="7 8" key="1">
    <citation type="submission" date="2018-06" db="EMBL/GenBank/DDBJ databases">
        <authorList>
            <consortium name="Pathogen Informatics"/>
            <person name="Doyle S."/>
        </authorList>
    </citation>
    <scope>NUCLEOTIDE SEQUENCE [LARGE SCALE GENOMIC DNA]</scope>
    <source>
        <strain evidence="7 8">NCTC11842</strain>
    </source>
</reference>
<keyword evidence="2" id="KW-0520">NAD</keyword>
<feature type="domain" description="6-phosphogluconate dehydrogenase NADP-binding" evidence="4">
    <location>
        <begin position="2"/>
        <end position="155"/>
    </location>
</feature>
<dbReference type="Gene3D" id="3.40.50.720">
    <property type="entry name" value="NAD(P)-binding Rossmann-like Domain"/>
    <property type="match status" value="1"/>
</dbReference>
<evidence type="ECO:0000256" key="1">
    <source>
        <dbReference type="ARBA" id="ARBA00023002"/>
    </source>
</evidence>
<dbReference type="InterPro" id="IPR002204">
    <property type="entry name" value="3-OH-isobutyrate_DH-rel_CS"/>
</dbReference>
<dbReference type="InterPro" id="IPR029154">
    <property type="entry name" value="HIBADH-like_NADP-bd"/>
</dbReference>
<evidence type="ECO:0000259" key="5">
    <source>
        <dbReference type="Pfam" id="PF14833"/>
    </source>
</evidence>
<evidence type="ECO:0000313" key="8">
    <source>
        <dbReference type="Proteomes" id="UP000250443"/>
    </source>
</evidence>
<evidence type="ECO:0000256" key="3">
    <source>
        <dbReference type="PIRSR" id="PIRSR000103-1"/>
    </source>
</evidence>
<dbReference type="EC" id="1.1.1.60" evidence="7"/>
<sequence length="291" mass="30249">MRIGFIGLGGMGKGMAGNLIKAGHEVLVWNRSQQAVQEMVSQGAKAASEPADAFDAEVVVSMLADDASTRAVILDSGALDRARAGAIHLSMATLSVAFVAELIERHAKAGVDYISAPVFGRTDVAVAGKLNIVVAGPQAAVDKVQPLLDAMGQTTWPLGEDPLRANIVKIAGNFMLASAIETMGEASALTKSYGVEPADLLNILTNTLFAAPAYKNYGAMIAEQRFEPAAFKLTLGLKDVGLALSAGQAKNVPLPFGSVLRDNLLEAVAQGEGHLDWSALGGRALKRSGQA</sequence>
<evidence type="ECO:0000313" key="9">
    <source>
        <dbReference type="Proteomes" id="UP000626180"/>
    </source>
</evidence>
<dbReference type="PANTHER" id="PTHR43580">
    <property type="entry name" value="OXIDOREDUCTASE GLYR1-RELATED"/>
    <property type="match status" value="1"/>
</dbReference>
<dbReference type="SUPFAM" id="SSF48179">
    <property type="entry name" value="6-phosphogluconate dehydrogenase C-terminal domain-like"/>
    <property type="match status" value="1"/>
</dbReference>
<protein>
    <submittedName>
        <fullName evidence="6">NAD(P)-dependent oxidoreductase</fullName>
    </submittedName>
    <submittedName>
        <fullName evidence="7">Putative dehydrogenase</fullName>
        <ecNumber evidence="7">1.1.1.60</ecNumber>
    </submittedName>
</protein>
<keyword evidence="9" id="KW-1185">Reference proteome</keyword>
<evidence type="ECO:0000256" key="2">
    <source>
        <dbReference type="ARBA" id="ARBA00023027"/>
    </source>
</evidence>
<dbReference type="PANTHER" id="PTHR43580:SF2">
    <property type="entry name" value="CYTOKINE-LIKE NUCLEAR FACTOR N-PAC"/>
    <property type="match status" value="1"/>
</dbReference>
<dbReference type="GO" id="GO:0051287">
    <property type="term" value="F:NAD binding"/>
    <property type="evidence" value="ECO:0007669"/>
    <property type="project" value="InterPro"/>
</dbReference>
<dbReference type="Gene3D" id="1.10.1040.10">
    <property type="entry name" value="N-(1-d-carboxylethyl)-l-norvaline Dehydrogenase, domain 2"/>
    <property type="match status" value="1"/>
</dbReference>
<dbReference type="GO" id="GO:0016054">
    <property type="term" value="P:organic acid catabolic process"/>
    <property type="evidence" value="ECO:0007669"/>
    <property type="project" value="UniProtKB-ARBA"/>
</dbReference>
<dbReference type="EMBL" id="JADMCD010000008">
    <property type="protein sequence ID" value="MBF8642036.1"/>
    <property type="molecule type" value="Genomic_DNA"/>
</dbReference>
<reference evidence="6 9" key="2">
    <citation type="submission" date="2020-10" db="EMBL/GenBank/DDBJ databases">
        <title>Genome sequences of Pseudomonas isolates.</title>
        <authorList>
            <person name="Wessels L."/>
            <person name="Reich F."/>
            <person name="Hammerl J."/>
        </authorList>
    </citation>
    <scope>NUCLEOTIDE SEQUENCE [LARGE SCALE GENOMIC DNA]</scope>
    <source>
        <strain evidence="6 9">20-MO00624-0</strain>
    </source>
</reference>
<dbReference type="InterPro" id="IPR008927">
    <property type="entry name" value="6-PGluconate_DH-like_C_sf"/>
</dbReference>
<dbReference type="Proteomes" id="UP000250443">
    <property type="component" value="Unassembled WGS sequence"/>
</dbReference>
<organism evidence="7 8">
    <name type="scientific">Pseudomonas luteola</name>
    <dbReference type="NCBI Taxonomy" id="47886"/>
    <lineage>
        <taxon>Bacteria</taxon>
        <taxon>Pseudomonadati</taxon>
        <taxon>Pseudomonadota</taxon>
        <taxon>Gammaproteobacteria</taxon>
        <taxon>Pseudomonadales</taxon>
        <taxon>Pseudomonadaceae</taxon>
        <taxon>Pseudomonas</taxon>
    </lineage>
</organism>
<proteinExistence type="predicted"/>
<dbReference type="InterPro" id="IPR036291">
    <property type="entry name" value="NAD(P)-bd_dom_sf"/>
</dbReference>
<dbReference type="GO" id="GO:0008679">
    <property type="term" value="F:2-hydroxy-3-oxopropionate reductase activity"/>
    <property type="evidence" value="ECO:0007669"/>
    <property type="project" value="UniProtKB-EC"/>
</dbReference>
<dbReference type="InterPro" id="IPR006115">
    <property type="entry name" value="6PGDH_NADP-bd"/>
</dbReference>
<dbReference type="Proteomes" id="UP000626180">
    <property type="component" value="Unassembled WGS sequence"/>
</dbReference>
<dbReference type="Pfam" id="PF14833">
    <property type="entry name" value="NAD_binding_11"/>
    <property type="match status" value="1"/>
</dbReference>
<evidence type="ECO:0000259" key="4">
    <source>
        <dbReference type="Pfam" id="PF03446"/>
    </source>
</evidence>
<dbReference type="InterPro" id="IPR051265">
    <property type="entry name" value="HIBADH-related_NP60_sf"/>
</dbReference>
<gene>
    <name evidence="7" type="primary">garR_1</name>
    <name evidence="6" type="ORF">IRZ65_15225</name>
    <name evidence="7" type="ORF">NCTC11842_04796</name>
</gene>
<dbReference type="InterPro" id="IPR013328">
    <property type="entry name" value="6PGD_dom2"/>
</dbReference>
<dbReference type="SUPFAM" id="SSF51735">
    <property type="entry name" value="NAD(P)-binding Rossmann-fold domains"/>
    <property type="match status" value="1"/>
</dbReference>
<accession>A0A2X2F2R3</accession>
<dbReference type="GO" id="GO:0050661">
    <property type="term" value="F:NADP binding"/>
    <property type="evidence" value="ECO:0007669"/>
    <property type="project" value="InterPro"/>
</dbReference>
<dbReference type="Pfam" id="PF03446">
    <property type="entry name" value="NAD_binding_2"/>
    <property type="match status" value="1"/>
</dbReference>
<dbReference type="PROSITE" id="PS00895">
    <property type="entry name" value="3_HYDROXYISOBUT_DH"/>
    <property type="match status" value="1"/>
</dbReference>
<dbReference type="EMBL" id="UAUF01000014">
    <property type="protein sequence ID" value="SPZ13020.1"/>
    <property type="molecule type" value="Genomic_DNA"/>
</dbReference>
<dbReference type="RefSeq" id="WP_010796532.1">
    <property type="nucleotide sequence ID" value="NZ_CP053063.1"/>
</dbReference>
<dbReference type="InterPro" id="IPR015815">
    <property type="entry name" value="HIBADH-related"/>
</dbReference>
<dbReference type="GeneID" id="300265292"/>
<name>A0A2X2F2R3_PSELU</name>
<feature type="active site" evidence="3">
    <location>
        <position position="169"/>
    </location>
</feature>
<keyword evidence="1 7" id="KW-0560">Oxidoreductase</keyword>